<accession>A0ACC0EBB9</accession>
<organism evidence="1 2">
    <name type="scientific">Puccinia striiformis f. sp. tritici</name>
    <dbReference type="NCBI Taxonomy" id="168172"/>
    <lineage>
        <taxon>Eukaryota</taxon>
        <taxon>Fungi</taxon>
        <taxon>Dikarya</taxon>
        <taxon>Basidiomycota</taxon>
        <taxon>Pucciniomycotina</taxon>
        <taxon>Pucciniomycetes</taxon>
        <taxon>Pucciniales</taxon>
        <taxon>Pucciniaceae</taxon>
        <taxon>Puccinia</taxon>
    </lineage>
</organism>
<proteinExistence type="predicted"/>
<evidence type="ECO:0000313" key="2">
    <source>
        <dbReference type="Proteomes" id="UP001060170"/>
    </source>
</evidence>
<reference evidence="2" key="1">
    <citation type="journal article" date="2018" name="BMC Genomics">
        <title>Genomic insights into host adaptation between the wheat stripe rust pathogen (Puccinia striiformis f. sp. tritici) and the barley stripe rust pathogen (Puccinia striiformis f. sp. hordei).</title>
        <authorList>
            <person name="Xia C."/>
            <person name="Wang M."/>
            <person name="Yin C."/>
            <person name="Cornejo O.E."/>
            <person name="Hulbert S.H."/>
            <person name="Chen X."/>
        </authorList>
    </citation>
    <scope>NUCLEOTIDE SEQUENCE [LARGE SCALE GENOMIC DNA]</scope>
    <source>
        <strain evidence="2">93-210</strain>
    </source>
</reference>
<name>A0ACC0EBB9_9BASI</name>
<protein>
    <submittedName>
        <fullName evidence="1">Uncharacterized protein</fullName>
    </submittedName>
</protein>
<dbReference type="Proteomes" id="UP001060170">
    <property type="component" value="Chromosome 8"/>
</dbReference>
<reference evidence="2" key="2">
    <citation type="journal article" date="2018" name="Mol. Plant Microbe Interact.">
        <title>Genome sequence resources for the wheat stripe rust pathogen (Puccinia striiformis f. sp. tritici) and the barley stripe rust pathogen (Puccinia striiformis f. sp. hordei).</title>
        <authorList>
            <person name="Xia C."/>
            <person name="Wang M."/>
            <person name="Yin C."/>
            <person name="Cornejo O.E."/>
            <person name="Hulbert S.H."/>
            <person name="Chen X."/>
        </authorList>
    </citation>
    <scope>NUCLEOTIDE SEQUENCE [LARGE SCALE GENOMIC DNA]</scope>
    <source>
        <strain evidence="2">93-210</strain>
    </source>
</reference>
<feature type="non-terminal residue" evidence="1">
    <location>
        <position position="1"/>
    </location>
</feature>
<dbReference type="EMBL" id="CM045872">
    <property type="protein sequence ID" value="KAI7949604.1"/>
    <property type="molecule type" value="Genomic_DNA"/>
</dbReference>
<keyword evidence="2" id="KW-1185">Reference proteome</keyword>
<evidence type="ECO:0000313" key="1">
    <source>
        <dbReference type="EMBL" id="KAI7949604.1"/>
    </source>
</evidence>
<comment type="caution">
    <text evidence="1">The sequence shown here is derived from an EMBL/GenBank/DDBJ whole genome shotgun (WGS) entry which is preliminary data.</text>
</comment>
<sequence>IYQPLYPQSKETKIEFVRQRPQLEWSTTQMIAAAGTEESWKRAEDRKREKYGDTDMLPPSPFLKGWDSVNPDDYPYPMPTRERQNAKNSLDQPIKPSASISPTDSKVPTNIQPQLHPQQPREVGKAPVPAETSKHSTITAKDLPPTALGTSEAQTPSLIQAEPSQNISQAVLPLGNHRNSKRDPKPPNIFIQKNKIPKFQKNGRNETTTAAEGANTPLFKPPSQPTAAELGSGMDEDDPCVAFLITLYHPEEMKPYNALIVAYIFLYLYVGLNFWVIIIYSFANWSCPQEAPESEPPKKKKTNHLRIESDDVGSPGPLLEELRLEELKKPLKLDRNLLEIIVRSVIVKIKLLESRKYHEDVVDTLENFKSFTIGLHPKHSDLFGKKLDEAVNKVRIVQSEYDKVTNTIEDELKSSIKDSVLMHSQILTSITINPSGLFTDSWCPKPVECVEINNVLSSNHGKNTRVAQQEDIQFDTFLEKRSQPVETTKNVEKGDPWAGGWGDDTTNQTINPVPDTAPVTATKECPWGNDEPTEPITSNKPPPGTKQKSDDPFGWDNAGDKTVPAPVAVDNGFAKPVSDQSGWGDPETSTPQKEFNQAPAGSGWGNPDTLTPNNAFTPGGSQGGWGNQDNGSNQSFGSQDRGWGGRGGGFCGGRGGFSDGGGFRGRGGEDRGGFGGRGRGFNGERGGFCGRGRGDFASRGGYGGGENAGSWGGNAADSNTGGWGGNAAGNNAGGWGGNTAGNNGGGWGGNTAGNNASGWGAASPGEGASTEGGGWGGYAGGADGNRGGRGGFRGARGGRGAGGGFNNRFGNNNGGFGAQGFKSGAPVDDVAAGWQSVKPEPPNRQAVNYDSIAPEVPDKLNEWGAPSPKAKSALANPVDVNSKGDQTNNPNDLPPKPTEQLENPNTGKTFNDWDGATKSEEKTEVLDYEGKMVIDTAAGEPMQVEPTGQVDQVEPANQVAQEASAPKVSEKPAVDDEWSGCLHTPLELC</sequence>
<gene>
    <name evidence="1" type="ORF">MJO28_008425</name>
</gene>
<reference evidence="1 2" key="3">
    <citation type="journal article" date="2022" name="Microbiol. Spectr.">
        <title>Folding features and dynamics of 3D genome architecture in plant fungal pathogens.</title>
        <authorList>
            <person name="Xia C."/>
        </authorList>
    </citation>
    <scope>NUCLEOTIDE SEQUENCE [LARGE SCALE GENOMIC DNA]</scope>
    <source>
        <strain evidence="1 2">93-210</strain>
    </source>
</reference>